<dbReference type="InterPro" id="IPR036404">
    <property type="entry name" value="Jacalin-like_lectin_dom_sf"/>
</dbReference>
<dbReference type="GO" id="GO:0046856">
    <property type="term" value="P:phosphatidylinositol dephosphorylation"/>
    <property type="evidence" value="ECO:0007669"/>
    <property type="project" value="InterPro"/>
</dbReference>
<dbReference type="CDD" id="cd09615">
    <property type="entry name" value="Jacalin_EEP"/>
    <property type="match status" value="1"/>
</dbReference>
<sequence>MKLSTSILSSLFFAALACADGEFNVLSFNVAGLPEILQSNGESLDKTTATTQIGKKFSELRDQLDVIHVQEDFNYHATLYKYDDHPYRTATSGGVPFGSGLNTLSNYNWVDFSRTKWNKCSDASEYDCWTPKGFTHMRMELESGVYISMINLHADAGTEDGDETARDSNIQQVADYIDSWATDEAVIVFGDTNSRYTRTDDNISVFSSQNGLTDAWVKLIRNGVAPSKGADAIMCSNPSTTNNCEVVDKVFYRSSKFVTLDATAFNYVGSDFEYDNDTLSDHNPILVNFTYTVSDDFRTSELTGGNYGEVFFNDINSLTDGSHPTKLSFRGAKRLDNVGLTLSSGTVLSHGGSGGDLSELTLADGEYWTKATLCTGTKSGTLRNFYISATTSKGNALSAGSKTSDCTSYEAPSGYQIGGFYGQSGDNVDQLGFIYIKT</sequence>
<dbReference type="Pfam" id="PF01419">
    <property type="entry name" value="Jacalin"/>
    <property type="match status" value="1"/>
</dbReference>
<feature type="chain" id="PRO_5028894685" evidence="1">
    <location>
        <begin position="20"/>
        <end position="438"/>
    </location>
</feature>
<dbReference type="InterPro" id="IPR036691">
    <property type="entry name" value="Endo/exonu/phosph_ase_sf"/>
</dbReference>
<accession>A0A7D9D0K7</accession>
<dbReference type="SUPFAM" id="SSF51101">
    <property type="entry name" value="Mannose-binding lectins"/>
    <property type="match status" value="1"/>
</dbReference>
<evidence type="ECO:0000256" key="1">
    <source>
        <dbReference type="SAM" id="SignalP"/>
    </source>
</evidence>
<dbReference type="Proteomes" id="UP000478008">
    <property type="component" value="Unassembled WGS sequence"/>
</dbReference>
<organism evidence="3 4">
    <name type="scientific">Dekkera bruxellensis</name>
    <name type="common">Brettanomyces custersii</name>
    <dbReference type="NCBI Taxonomy" id="5007"/>
    <lineage>
        <taxon>Eukaryota</taxon>
        <taxon>Fungi</taxon>
        <taxon>Dikarya</taxon>
        <taxon>Ascomycota</taxon>
        <taxon>Saccharomycotina</taxon>
        <taxon>Pichiomycetes</taxon>
        <taxon>Pichiales</taxon>
        <taxon>Pichiaceae</taxon>
        <taxon>Brettanomyces</taxon>
    </lineage>
</organism>
<dbReference type="PROSITE" id="PS51752">
    <property type="entry name" value="JACALIN_LECTIN"/>
    <property type="match status" value="1"/>
</dbReference>
<dbReference type="GO" id="GO:0004767">
    <property type="term" value="F:sphingomyelin phosphodiesterase activity"/>
    <property type="evidence" value="ECO:0007669"/>
    <property type="project" value="InterPro"/>
</dbReference>
<dbReference type="PANTHER" id="PTHR16320">
    <property type="entry name" value="SPHINGOMYELINASE FAMILY MEMBER"/>
    <property type="match status" value="1"/>
</dbReference>
<evidence type="ECO:0000259" key="2">
    <source>
        <dbReference type="PROSITE" id="PS51752"/>
    </source>
</evidence>
<dbReference type="AlphaFoldDB" id="A0A7D9D0K7"/>
<dbReference type="Gene3D" id="2.100.10.30">
    <property type="entry name" value="Jacalin-like lectin domain"/>
    <property type="match status" value="1"/>
</dbReference>
<dbReference type="InterPro" id="IPR038772">
    <property type="entry name" value="Sph/SMPD2-like"/>
</dbReference>
<evidence type="ECO:0000313" key="4">
    <source>
        <dbReference type="Proteomes" id="UP000478008"/>
    </source>
</evidence>
<keyword evidence="4" id="KW-1185">Reference proteome</keyword>
<dbReference type="Pfam" id="PF22669">
    <property type="entry name" value="Exo_endo_phos2"/>
    <property type="match status" value="1"/>
</dbReference>
<protein>
    <submittedName>
        <fullName evidence="3">DEBR0S8_01706g1_1</fullName>
    </submittedName>
</protein>
<dbReference type="GO" id="GO:0016791">
    <property type="term" value="F:phosphatase activity"/>
    <property type="evidence" value="ECO:0007669"/>
    <property type="project" value="InterPro"/>
</dbReference>
<feature type="domain" description="Jacalin-type lectin" evidence="2">
    <location>
        <begin position="297"/>
        <end position="437"/>
    </location>
</feature>
<reference evidence="3 4" key="1">
    <citation type="submission" date="2019-07" db="EMBL/GenBank/DDBJ databases">
        <authorList>
            <person name="Friedrich A."/>
            <person name="Schacherer J."/>
        </authorList>
    </citation>
    <scope>NUCLEOTIDE SEQUENCE [LARGE SCALE GENOMIC DNA]</scope>
</reference>
<proteinExistence type="predicted"/>
<dbReference type="PROSITE" id="PS51257">
    <property type="entry name" value="PROKAR_LIPOPROTEIN"/>
    <property type="match status" value="1"/>
</dbReference>
<evidence type="ECO:0000313" key="3">
    <source>
        <dbReference type="EMBL" id="VUG20437.1"/>
    </source>
</evidence>
<dbReference type="SUPFAM" id="SSF56219">
    <property type="entry name" value="DNase I-like"/>
    <property type="match status" value="1"/>
</dbReference>
<dbReference type="EMBL" id="CABFWN010000008">
    <property type="protein sequence ID" value="VUG20437.1"/>
    <property type="molecule type" value="Genomic_DNA"/>
</dbReference>
<dbReference type="InterPro" id="IPR001229">
    <property type="entry name" value="Jacalin-like_lectin_dom"/>
</dbReference>
<keyword evidence="1" id="KW-0732">Signal</keyword>
<dbReference type="InterPro" id="IPR000300">
    <property type="entry name" value="IPPc"/>
</dbReference>
<dbReference type="SMART" id="SM00915">
    <property type="entry name" value="Jacalin"/>
    <property type="match status" value="1"/>
</dbReference>
<dbReference type="GO" id="GO:0005737">
    <property type="term" value="C:cytoplasm"/>
    <property type="evidence" value="ECO:0007669"/>
    <property type="project" value="TreeGrafter"/>
</dbReference>
<name>A0A7D9D0K7_DEKBR</name>
<dbReference type="OMA" id="PHGTWFN"/>
<gene>
    <name evidence="3" type="ORF">DEBR0S8_01706G</name>
</gene>
<dbReference type="Gene3D" id="3.60.10.10">
    <property type="entry name" value="Endonuclease/exonuclease/phosphatase"/>
    <property type="match status" value="1"/>
</dbReference>
<dbReference type="PANTHER" id="PTHR16320:SF1">
    <property type="entry name" value="SPHINGOMYELINASE DDB_G0288017"/>
    <property type="match status" value="1"/>
</dbReference>
<feature type="signal peptide" evidence="1">
    <location>
        <begin position="1"/>
        <end position="19"/>
    </location>
</feature>